<evidence type="ECO:0000256" key="3">
    <source>
        <dbReference type="ARBA" id="ARBA00022989"/>
    </source>
</evidence>
<evidence type="ECO:0000313" key="8">
    <source>
        <dbReference type="Proteomes" id="UP001206788"/>
    </source>
</evidence>
<feature type="transmembrane region" description="Helical" evidence="5">
    <location>
        <begin position="92"/>
        <end position="119"/>
    </location>
</feature>
<feature type="transmembrane region" description="Helical" evidence="5">
    <location>
        <begin position="409"/>
        <end position="426"/>
    </location>
</feature>
<organism evidence="7 8">
    <name type="scientific">Algoriphagus limi</name>
    <dbReference type="NCBI Taxonomy" id="2975273"/>
    <lineage>
        <taxon>Bacteria</taxon>
        <taxon>Pseudomonadati</taxon>
        <taxon>Bacteroidota</taxon>
        <taxon>Cytophagia</taxon>
        <taxon>Cytophagales</taxon>
        <taxon>Cyclobacteriaceae</taxon>
        <taxon>Algoriphagus</taxon>
    </lineage>
</organism>
<keyword evidence="2 5" id="KW-0812">Transmembrane</keyword>
<comment type="caution">
    <text evidence="7">The sequence shown here is derived from an EMBL/GenBank/DDBJ whole genome shotgun (WGS) entry which is preliminary data.</text>
</comment>
<dbReference type="InterPro" id="IPR007016">
    <property type="entry name" value="O-antigen_ligase-rel_domated"/>
</dbReference>
<proteinExistence type="predicted"/>
<dbReference type="Proteomes" id="UP001206788">
    <property type="component" value="Unassembled WGS sequence"/>
</dbReference>
<sequence>MIKFLLQNKQPIILILIHILLGFSATITPFGIIAWFYLVLISSAVYVMKEKRSIFILVSLLFYLISFELLARMARTSPFIPYELGKYLLCAGLIFGIIRSKVIGSLGAIMLVCLLPAFFVDVSGQVQQSDIIFNVLGPINVALAITFFNKKVISSLNLGSIIRLMVYPILGVLAYTFLKAPDFDEVEFSLGGNVDLSGGFGSNQVSTLFGLGTLFIFIMLINKWKFSGYFIVDALILFALSFQGLLTFSRGGMLGALLGVIVIIFFVRTSPRRLTYKYKLPKIGKYVLPGIIIAALSFIVVNEITNGLLTLRYQGETMGTLQGTKERTLYTITTGRLDIFIGDVNLWFDHFIFGVGAGASRFLRETLNGTVAHVEVSRLLAEHGFFGFIYFLILCWIGLAILKYNENPIIKGVLFAFYLVGIYTSFHAAMRTYVTPALIGLSVLIIRKPKVGATKKPKIKRSRPQLILEK</sequence>
<feature type="transmembrane region" description="Helical" evidence="5">
    <location>
        <begin position="131"/>
        <end position="149"/>
    </location>
</feature>
<feature type="transmembrane region" description="Helical" evidence="5">
    <location>
        <begin position="12"/>
        <end position="41"/>
    </location>
</feature>
<dbReference type="GO" id="GO:0016874">
    <property type="term" value="F:ligase activity"/>
    <property type="evidence" value="ECO:0007669"/>
    <property type="project" value="UniProtKB-KW"/>
</dbReference>
<evidence type="ECO:0000256" key="1">
    <source>
        <dbReference type="ARBA" id="ARBA00004141"/>
    </source>
</evidence>
<protein>
    <submittedName>
        <fullName evidence="7">O-antigen ligase family protein</fullName>
    </submittedName>
</protein>
<reference evidence="7 8" key="1">
    <citation type="submission" date="2022-08" db="EMBL/GenBank/DDBJ databases">
        <title>Algoriphagus sp. CAU 1643 isolated from mud.</title>
        <authorList>
            <person name="Kim W."/>
        </authorList>
    </citation>
    <scope>NUCLEOTIDE SEQUENCE [LARGE SCALE GENOMIC DNA]</scope>
    <source>
        <strain evidence="7 8">CAU 1643</strain>
    </source>
</reference>
<feature type="transmembrane region" description="Helical" evidence="5">
    <location>
        <begin position="283"/>
        <end position="301"/>
    </location>
</feature>
<keyword evidence="3 5" id="KW-1133">Transmembrane helix</keyword>
<feature type="domain" description="O-antigen ligase-related" evidence="6">
    <location>
        <begin position="236"/>
        <end position="392"/>
    </location>
</feature>
<feature type="transmembrane region" description="Helical" evidence="5">
    <location>
        <begin position="384"/>
        <end position="402"/>
    </location>
</feature>
<feature type="transmembrane region" description="Helical" evidence="5">
    <location>
        <begin position="228"/>
        <end position="246"/>
    </location>
</feature>
<feature type="transmembrane region" description="Helical" evidence="5">
    <location>
        <begin position="252"/>
        <end position="271"/>
    </location>
</feature>
<dbReference type="EMBL" id="JANWGH010000001">
    <property type="protein sequence ID" value="MCS5488985.1"/>
    <property type="molecule type" value="Genomic_DNA"/>
</dbReference>
<keyword evidence="8" id="KW-1185">Reference proteome</keyword>
<gene>
    <name evidence="7" type="ORF">NY014_01005</name>
</gene>
<keyword evidence="7" id="KW-0436">Ligase</keyword>
<feature type="transmembrane region" description="Helical" evidence="5">
    <location>
        <begin position="198"/>
        <end position="221"/>
    </location>
</feature>
<dbReference type="Pfam" id="PF04932">
    <property type="entry name" value="Wzy_C"/>
    <property type="match status" value="1"/>
</dbReference>
<name>A0ABT2G137_9BACT</name>
<comment type="subcellular location">
    <subcellularLocation>
        <location evidence="1">Membrane</location>
        <topology evidence="1">Multi-pass membrane protein</topology>
    </subcellularLocation>
</comment>
<keyword evidence="4 5" id="KW-0472">Membrane</keyword>
<dbReference type="RefSeq" id="WP_259412662.1">
    <property type="nucleotide sequence ID" value="NZ_JANWGH010000001.1"/>
</dbReference>
<feature type="transmembrane region" description="Helical" evidence="5">
    <location>
        <begin position="53"/>
        <end position="71"/>
    </location>
</feature>
<accession>A0ABT2G137</accession>
<evidence type="ECO:0000259" key="6">
    <source>
        <dbReference type="Pfam" id="PF04932"/>
    </source>
</evidence>
<feature type="transmembrane region" description="Helical" evidence="5">
    <location>
        <begin position="161"/>
        <end position="178"/>
    </location>
</feature>
<evidence type="ECO:0000313" key="7">
    <source>
        <dbReference type="EMBL" id="MCS5488985.1"/>
    </source>
</evidence>
<evidence type="ECO:0000256" key="4">
    <source>
        <dbReference type="ARBA" id="ARBA00023136"/>
    </source>
</evidence>
<evidence type="ECO:0000256" key="2">
    <source>
        <dbReference type="ARBA" id="ARBA00022692"/>
    </source>
</evidence>
<evidence type="ECO:0000256" key="5">
    <source>
        <dbReference type="SAM" id="Phobius"/>
    </source>
</evidence>